<gene>
    <name evidence="1" type="ORF">O181_047509</name>
</gene>
<evidence type="ECO:0000313" key="1">
    <source>
        <dbReference type="EMBL" id="MBW0507794.1"/>
    </source>
</evidence>
<name>A0A9Q3DR57_9BASI</name>
<reference evidence="1" key="1">
    <citation type="submission" date="2021-03" db="EMBL/GenBank/DDBJ databases">
        <title>Draft genome sequence of rust myrtle Austropuccinia psidii MF-1, a brazilian biotype.</title>
        <authorList>
            <person name="Quecine M.C."/>
            <person name="Pachon D.M.R."/>
            <person name="Bonatelli M.L."/>
            <person name="Correr F.H."/>
            <person name="Franceschini L.M."/>
            <person name="Leite T.F."/>
            <person name="Margarido G.R.A."/>
            <person name="Almeida C.A."/>
            <person name="Ferrarezi J.A."/>
            <person name="Labate C.A."/>
        </authorList>
    </citation>
    <scope>NUCLEOTIDE SEQUENCE</scope>
    <source>
        <strain evidence="1">MF-1</strain>
    </source>
</reference>
<dbReference type="EMBL" id="AVOT02019912">
    <property type="protein sequence ID" value="MBW0507794.1"/>
    <property type="molecule type" value="Genomic_DNA"/>
</dbReference>
<dbReference type="Proteomes" id="UP000765509">
    <property type="component" value="Unassembled WGS sequence"/>
</dbReference>
<sequence>MSSKITELNEYSPSVLPPSVLCGYGILSQLASPWSMASSGHFYPAQTYDGFKAVGVIDPACTGCLVKGKDCFQHYNPRSLKCNFLFVGKNPCCHTGPPASNFRRYLWSEKDGTFEKEFPVYEAPSPDGTSGYSNCESGEFLDLIEY</sequence>
<dbReference type="AlphaFoldDB" id="A0A9Q3DR57"/>
<protein>
    <submittedName>
        <fullName evidence="1">Uncharacterized protein</fullName>
    </submittedName>
</protein>
<comment type="caution">
    <text evidence="1">The sequence shown here is derived from an EMBL/GenBank/DDBJ whole genome shotgun (WGS) entry which is preliminary data.</text>
</comment>
<proteinExistence type="predicted"/>
<accession>A0A9Q3DR57</accession>
<organism evidence="1 2">
    <name type="scientific">Austropuccinia psidii MF-1</name>
    <dbReference type="NCBI Taxonomy" id="1389203"/>
    <lineage>
        <taxon>Eukaryota</taxon>
        <taxon>Fungi</taxon>
        <taxon>Dikarya</taxon>
        <taxon>Basidiomycota</taxon>
        <taxon>Pucciniomycotina</taxon>
        <taxon>Pucciniomycetes</taxon>
        <taxon>Pucciniales</taxon>
        <taxon>Sphaerophragmiaceae</taxon>
        <taxon>Austropuccinia</taxon>
    </lineage>
</organism>
<keyword evidence="2" id="KW-1185">Reference proteome</keyword>
<evidence type="ECO:0000313" key="2">
    <source>
        <dbReference type="Proteomes" id="UP000765509"/>
    </source>
</evidence>